<comment type="caution">
    <text evidence="14">The sequence shown here is derived from an EMBL/GenBank/DDBJ whole genome shotgun (WGS) entry which is preliminary data.</text>
</comment>
<feature type="domain" description="HAMP" evidence="13">
    <location>
        <begin position="298"/>
        <end position="350"/>
    </location>
</feature>
<dbReference type="PANTHER" id="PTHR34220:SF11">
    <property type="entry name" value="SENSOR PROTEIN KINASE HPTS"/>
    <property type="match status" value="1"/>
</dbReference>
<evidence type="ECO:0000256" key="5">
    <source>
        <dbReference type="ARBA" id="ARBA00022692"/>
    </source>
</evidence>
<dbReference type="InterPro" id="IPR050640">
    <property type="entry name" value="Bact_2-comp_sensor_kinase"/>
</dbReference>
<dbReference type="SUPFAM" id="SSF55874">
    <property type="entry name" value="ATPase domain of HSP90 chaperone/DNA topoisomerase II/histidine kinase"/>
    <property type="match status" value="1"/>
</dbReference>
<dbReference type="CDD" id="cd06225">
    <property type="entry name" value="HAMP"/>
    <property type="match status" value="1"/>
</dbReference>
<dbReference type="Gene3D" id="3.30.565.10">
    <property type="entry name" value="Histidine kinase-like ATPase, C-terminal domain"/>
    <property type="match status" value="1"/>
</dbReference>
<dbReference type="SMART" id="SM00304">
    <property type="entry name" value="HAMP"/>
    <property type="match status" value="1"/>
</dbReference>
<evidence type="ECO:0000256" key="4">
    <source>
        <dbReference type="ARBA" id="ARBA00022679"/>
    </source>
</evidence>
<keyword evidence="6" id="KW-0547">Nucleotide-binding</keyword>
<name>A0A374NYG4_9FIRM</name>
<protein>
    <submittedName>
        <fullName evidence="14">HAMP domain-containing protein</fullName>
    </submittedName>
</protein>
<proteinExistence type="predicted"/>
<dbReference type="EMBL" id="QSON01000021">
    <property type="protein sequence ID" value="RGI96952.1"/>
    <property type="molecule type" value="Genomic_DNA"/>
</dbReference>
<keyword evidence="2" id="KW-1003">Cell membrane</keyword>
<dbReference type="InterPro" id="IPR036890">
    <property type="entry name" value="HATPase_C_sf"/>
</dbReference>
<keyword evidence="8" id="KW-0067">ATP-binding</keyword>
<dbReference type="GO" id="GO:0005524">
    <property type="term" value="F:ATP binding"/>
    <property type="evidence" value="ECO:0007669"/>
    <property type="project" value="UniProtKB-KW"/>
</dbReference>
<dbReference type="AlphaFoldDB" id="A0A374NYG4"/>
<keyword evidence="5 12" id="KW-0812">Transmembrane</keyword>
<evidence type="ECO:0000256" key="8">
    <source>
        <dbReference type="ARBA" id="ARBA00022840"/>
    </source>
</evidence>
<dbReference type="InterPro" id="IPR003660">
    <property type="entry name" value="HAMP_dom"/>
</dbReference>
<feature type="transmembrane region" description="Helical" evidence="12">
    <location>
        <begin position="18"/>
        <end position="40"/>
    </location>
</feature>
<evidence type="ECO:0000256" key="6">
    <source>
        <dbReference type="ARBA" id="ARBA00022741"/>
    </source>
</evidence>
<evidence type="ECO:0000256" key="7">
    <source>
        <dbReference type="ARBA" id="ARBA00022777"/>
    </source>
</evidence>
<evidence type="ECO:0000256" key="10">
    <source>
        <dbReference type="ARBA" id="ARBA00023012"/>
    </source>
</evidence>
<comment type="subcellular location">
    <subcellularLocation>
        <location evidence="1">Cell membrane</location>
        <topology evidence="1">Multi-pass membrane protein</topology>
    </subcellularLocation>
</comment>
<keyword evidence="10" id="KW-0902">Two-component regulatory system</keyword>
<keyword evidence="11 12" id="KW-0472">Membrane</keyword>
<keyword evidence="3" id="KW-0597">Phosphoprotein</keyword>
<keyword evidence="7" id="KW-0418">Kinase</keyword>
<dbReference type="PROSITE" id="PS50885">
    <property type="entry name" value="HAMP"/>
    <property type="match status" value="1"/>
</dbReference>
<evidence type="ECO:0000256" key="9">
    <source>
        <dbReference type="ARBA" id="ARBA00022989"/>
    </source>
</evidence>
<dbReference type="SUPFAM" id="SSF158472">
    <property type="entry name" value="HAMP domain-like"/>
    <property type="match status" value="1"/>
</dbReference>
<evidence type="ECO:0000313" key="14">
    <source>
        <dbReference type="EMBL" id="RGI96952.1"/>
    </source>
</evidence>
<sequence>MTGSGAGKGFEYNIRKNFLITAIIPLAVLLALFILFIGFFNEISIRGRTERAAENVRQKIQQMDHFYRSVCENQAQDEGLKGFLRSGAGSNRVFEDYYRIINQSESKFQICVLDSEQNVILKSGSKDNFEVNYSFLPLFRIASEEDNKVVRIYYQENHDTVAQTGYYGYGTVIYEEGELLGYLVYYADNKELRELLLKQGAEEVVVTNQFDTVLVTTSENARTSLNKLAYKANSHGQVSIQGDLFQMGCKSMEQEGLNIYALNQKGYEGYIGTLICFSLLVLILITVLLLKLSRTMSRKVTEPIGAMLDAIRETSDGKFDISLELGTGDEFDTLAKEYSSMVKKVDALIESNKSMAELQRQAEFKMIRNQFNPHFIFNVLETLRYTVFVSPAEAEKMILSLSKFLRYNLYNQDKFVPLKEDIEHLEDYLMLHKARFQERLTYEISVEEEAGQIFVPKFFSQPLAENSVKYGFQHRDQFHIAVHAAIVEDRLIMKIEDNGGGMTEERYLQVMEHLASREYPDDHVGLYNVNRTLQLTYGEKYGIRLENRSGDGLTVFIEIPAQKS</sequence>
<dbReference type="PANTHER" id="PTHR34220">
    <property type="entry name" value="SENSOR HISTIDINE KINASE YPDA"/>
    <property type="match status" value="1"/>
</dbReference>
<feature type="transmembrane region" description="Helical" evidence="12">
    <location>
        <begin position="269"/>
        <end position="290"/>
    </location>
</feature>
<keyword evidence="4" id="KW-0808">Transferase</keyword>
<dbReference type="RefSeq" id="WP_117633201.1">
    <property type="nucleotide sequence ID" value="NZ_QSON01000021.1"/>
</dbReference>
<dbReference type="Pfam" id="PF06580">
    <property type="entry name" value="His_kinase"/>
    <property type="match status" value="1"/>
</dbReference>
<evidence type="ECO:0000259" key="13">
    <source>
        <dbReference type="PROSITE" id="PS50885"/>
    </source>
</evidence>
<organism evidence="14 15">
    <name type="scientific">Hungatella hathewayi</name>
    <dbReference type="NCBI Taxonomy" id="154046"/>
    <lineage>
        <taxon>Bacteria</taxon>
        <taxon>Bacillati</taxon>
        <taxon>Bacillota</taxon>
        <taxon>Clostridia</taxon>
        <taxon>Lachnospirales</taxon>
        <taxon>Lachnospiraceae</taxon>
        <taxon>Hungatella</taxon>
    </lineage>
</organism>
<keyword evidence="9 12" id="KW-1133">Transmembrane helix</keyword>
<dbReference type="Gene3D" id="6.10.340.10">
    <property type="match status" value="1"/>
</dbReference>
<evidence type="ECO:0000256" key="3">
    <source>
        <dbReference type="ARBA" id="ARBA00022553"/>
    </source>
</evidence>
<evidence type="ECO:0000256" key="2">
    <source>
        <dbReference type="ARBA" id="ARBA00022475"/>
    </source>
</evidence>
<dbReference type="Pfam" id="PF02518">
    <property type="entry name" value="HATPase_c"/>
    <property type="match status" value="1"/>
</dbReference>
<reference evidence="14 15" key="1">
    <citation type="submission" date="2018-08" db="EMBL/GenBank/DDBJ databases">
        <title>A genome reference for cultivated species of the human gut microbiota.</title>
        <authorList>
            <person name="Zou Y."/>
            <person name="Xue W."/>
            <person name="Luo G."/>
        </authorList>
    </citation>
    <scope>NUCLEOTIDE SEQUENCE [LARGE SCALE GENOMIC DNA]</scope>
    <source>
        <strain evidence="14 15">TM09-12</strain>
    </source>
</reference>
<dbReference type="InterPro" id="IPR010559">
    <property type="entry name" value="Sig_transdc_His_kin_internal"/>
</dbReference>
<dbReference type="Proteomes" id="UP000263014">
    <property type="component" value="Unassembled WGS sequence"/>
</dbReference>
<evidence type="ECO:0000256" key="11">
    <source>
        <dbReference type="ARBA" id="ARBA00023136"/>
    </source>
</evidence>
<evidence type="ECO:0000313" key="15">
    <source>
        <dbReference type="Proteomes" id="UP000263014"/>
    </source>
</evidence>
<dbReference type="GO" id="GO:0005886">
    <property type="term" value="C:plasma membrane"/>
    <property type="evidence" value="ECO:0007669"/>
    <property type="project" value="UniProtKB-SubCell"/>
</dbReference>
<evidence type="ECO:0000256" key="1">
    <source>
        <dbReference type="ARBA" id="ARBA00004651"/>
    </source>
</evidence>
<dbReference type="GO" id="GO:0000155">
    <property type="term" value="F:phosphorelay sensor kinase activity"/>
    <property type="evidence" value="ECO:0007669"/>
    <property type="project" value="InterPro"/>
</dbReference>
<dbReference type="InterPro" id="IPR003594">
    <property type="entry name" value="HATPase_dom"/>
</dbReference>
<gene>
    <name evidence="14" type="ORF">DXD79_28425</name>
</gene>
<evidence type="ECO:0000256" key="12">
    <source>
        <dbReference type="SAM" id="Phobius"/>
    </source>
</evidence>
<accession>A0A374NYG4</accession>